<dbReference type="GO" id="GO:0000976">
    <property type="term" value="F:transcription cis-regulatory region binding"/>
    <property type="evidence" value="ECO:0007669"/>
    <property type="project" value="TreeGrafter"/>
</dbReference>
<sequence>MAERSDHGPGPRTNPSGVGSARAATVAKSVQAEPAPRRRMSVAERERHIVDGAITFFSEHGLDAQMRELASAIGVTHTLVYHYFPTKQALVDRVYQEVFAGRWKKEWEQLLDRRDLGVEDKLVRFYIAYSRAVLTRDFVRIMVFSGLSDRSIPDRYFALLAERLFPRLLRETRRHRGSRARGAPSVREYELLMGLHGGIFYGGVRWFVYGQPIHPQQPPLDDATVITDRVRSYLDASLSL</sequence>
<feature type="region of interest" description="Disordered" evidence="3">
    <location>
        <begin position="1"/>
        <end position="42"/>
    </location>
</feature>
<evidence type="ECO:0000313" key="5">
    <source>
        <dbReference type="EMBL" id="MBK6005892.1"/>
    </source>
</evidence>
<evidence type="ECO:0000256" key="1">
    <source>
        <dbReference type="ARBA" id="ARBA00023125"/>
    </source>
</evidence>
<dbReference type="InterPro" id="IPR001647">
    <property type="entry name" value="HTH_TetR"/>
</dbReference>
<keyword evidence="1 2" id="KW-0238">DNA-binding</keyword>
<dbReference type="PRINTS" id="PR00455">
    <property type="entry name" value="HTHTETR"/>
</dbReference>
<feature type="domain" description="HTH tetR-type" evidence="4">
    <location>
        <begin position="43"/>
        <end position="102"/>
    </location>
</feature>
<accession>A0A934TQV5</accession>
<evidence type="ECO:0000259" key="4">
    <source>
        <dbReference type="PROSITE" id="PS50977"/>
    </source>
</evidence>
<dbReference type="InterPro" id="IPR009057">
    <property type="entry name" value="Homeodomain-like_sf"/>
</dbReference>
<dbReference type="SUPFAM" id="SSF46689">
    <property type="entry name" value="Homeodomain-like"/>
    <property type="match status" value="1"/>
</dbReference>
<reference evidence="5" key="2">
    <citation type="submission" date="2021-01" db="EMBL/GenBank/DDBJ databases">
        <authorList>
            <person name="Kang M."/>
        </authorList>
    </citation>
    <scope>NUCLEOTIDE SEQUENCE</scope>
    <source>
        <strain evidence="5">KACC 17527</strain>
    </source>
</reference>
<dbReference type="PROSITE" id="PS50977">
    <property type="entry name" value="HTH_TETR_2"/>
    <property type="match status" value="1"/>
</dbReference>
<gene>
    <name evidence="5" type="ORF">JJB11_07275</name>
</gene>
<protein>
    <submittedName>
        <fullName evidence="5">TetR/AcrR family transcriptional regulator</fullName>
    </submittedName>
</protein>
<dbReference type="GO" id="GO:0003700">
    <property type="term" value="F:DNA-binding transcription factor activity"/>
    <property type="evidence" value="ECO:0007669"/>
    <property type="project" value="TreeGrafter"/>
</dbReference>
<feature type="DNA-binding region" description="H-T-H motif" evidence="2">
    <location>
        <begin position="65"/>
        <end position="84"/>
    </location>
</feature>
<dbReference type="Gene3D" id="1.10.357.10">
    <property type="entry name" value="Tetracycline Repressor, domain 2"/>
    <property type="match status" value="1"/>
</dbReference>
<dbReference type="RefSeq" id="WP_201167793.1">
    <property type="nucleotide sequence ID" value="NZ_JAEPWM010000002.1"/>
</dbReference>
<organism evidence="5 6">
    <name type="scientific">Ramlibacter ginsenosidimutans</name>
    <dbReference type="NCBI Taxonomy" id="502333"/>
    <lineage>
        <taxon>Bacteria</taxon>
        <taxon>Pseudomonadati</taxon>
        <taxon>Pseudomonadota</taxon>
        <taxon>Betaproteobacteria</taxon>
        <taxon>Burkholderiales</taxon>
        <taxon>Comamonadaceae</taxon>
        <taxon>Ramlibacter</taxon>
    </lineage>
</organism>
<dbReference type="Proteomes" id="UP000630528">
    <property type="component" value="Unassembled WGS sequence"/>
</dbReference>
<evidence type="ECO:0000256" key="2">
    <source>
        <dbReference type="PROSITE-ProRule" id="PRU00335"/>
    </source>
</evidence>
<evidence type="ECO:0000256" key="3">
    <source>
        <dbReference type="SAM" id="MobiDB-lite"/>
    </source>
</evidence>
<dbReference type="InterPro" id="IPR050109">
    <property type="entry name" value="HTH-type_TetR-like_transc_reg"/>
</dbReference>
<comment type="caution">
    <text evidence="5">The sequence shown here is derived from an EMBL/GenBank/DDBJ whole genome shotgun (WGS) entry which is preliminary data.</text>
</comment>
<evidence type="ECO:0000313" key="6">
    <source>
        <dbReference type="Proteomes" id="UP000630528"/>
    </source>
</evidence>
<name>A0A934TQV5_9BURK</name>
<dbReference type="Pfam" id="PF00440">
    <property type="entry name" value="TetR_N"/>
    <property type="match status" value="1"/>
</dbReference>
<dbReference type="PANTHER" id="PTHR30055:SF181">
    <property type="entry name" value="BLR6905 PROTEIN"/>
    <property type="match status" value="1"/>
</dbReference>
<keyword evidence="6" id="KW-1185">Reference proteome</keyword>
<dbReference type="PANTHER" id="PTHR30055">
    <property type="entry name" value="HTH-TYPE TRANSCRIPTIONAL REGULATOR RUTR"/>
    <property type="match status" value="1"/>
</dbReference>
<dbReference type="EMBL" id="JAEPWM010000002">
    <property type="protein sequence ID" value="MBK6005892.1"/>
    <property type="molecule type" value="Genomic_DNA"/>
</dbReference>
<dbReference type="AlphaFoldDB" id="A0A934TQV5"/>
<reference evidence="5" key="1">
    <citation type="journal article" date="2012" name="J. Microbiol. Biotechnol.">
        <title>Ramlibacter ginsenosidimutans sp. nov., with ginsenoside-converting activity.</title>
        <authorList>
            <person name="Wang L."/>
            <person name="An D.S."/>
            <person name="Kim S.G."/>
            <person name="Jin F.X."/>
            <person name="Kim S.C."/>
            <person name="Lee S.T."/>
            <person name="Im W.T."/>
        </authorList>
    </citation>
    <scope>NUCLEOTIDE SEQUENCE</scope>
    <source>
        <strain evidence="5">KACC 17527</strain>
    </source>
</reference>
<proteinExistence type="predicted"/>